<dbReference type="OrthoDB" id="9793421at2"/>
<dbReference type="PANTHER" id="PTHR42872">
    <property type="entry name" value="PROTEIN-GLUTAMATE METHYLESTERASE/PROTEIN-GLUTAMINE GLUTAMINASE"/>
    <property type="match status" value="1"/>
</dbReference>
<evidence type="ECO:0000256" key="4">
    <source>
        <dbReference type="PROSITE-ProRule" id="PRU00050"/>
    </source>
</evidence>
<evidence type="ECO:0000256" key="2">
    <source>
        <dbReference type="ARBA" id="ARBA00039140"/>
    </source>
</evidence>
<dbReference type="SUPFAM" id="SSF52738">
    <property type="entry name" value="Methylesterase CheB, C-terminal domain"/>
    <property type="match status" value="1"/>
</dbReference>
<evidence type="ECO:0000313" key="6">
    <source>
        <dbReference type="EMBL" id="CEA04959.1"/>
    </source>
</evidence>
<feature type="active site" evidence="4">
    <location>
        <position position="137"/>
    </location>
</feature>
<dbReference type="PROSITE" id="PS50122">
    <property type="entry name" value="CHEB"/>
    <property type="match status" value="1"/>
</dbReference>
<reference evidence="6" key="1">
    <citation type="submission" date="2014-07" db="EMBL/GenBank/DDBJ databases">
        <authorList>
            <person name="Urmite Genomes Urmite Genomes"/>
        </authorList>
    </citation>
    <scope>NUCLEOTIDE SEQUENCE</scope>
    <source>
        <strain evidence="6">12M76_air</strain>
    </source>
</reference>
<proteinExistence type="predicted"/>
<protein>
    <recommendedName>
        <fullName evidence="2">protein-glutamate methylesterase</fullName>
        <ecNumber evidence="2">3.1.1.61</ecNumber>
    </recommendedName>
</protein>
<dbReference type="PANTHER" id="PTHR42872:SF6">
    <property type="entry name" value="PROTEIN-GLUTAMATE METHYLESTERASE_PROTEIN-GLUTAMINE GLUTAMINASE"/>
    <property type="match status" value="1"/>
</dbReference>
<dbReference type="AlphaFoldDB" id="A0A078MF87"/>
<feature type="domain" description="CheB-type methylesterase" evidence="5">
    <location>
        <begin position="125"/>
        <end position="315"/>
    </location>
</feature>
<dbReference type="InterPro" id="IPR000673">
    <property type="entry name" value="Sig_transdc_resp-reg_Me-estase"/>
</dbReference>
<evidence type="ECO:0000256" key="1">
    <source>
        <dbReference type="ARBA" id="ARBA00022801"/>
    </source>
</evidence>
<dbReference type="GO" id="GO:0005737">
    <property type="term" value="C:cytoplasm"/>
    <property type="evidence" value="ECO:0007669"/>
    <property type="project" value="InterPro"/>
</dbReference>
<keyword evidence="1 4" id="KW-0378">Hydrolase</keyword>
<sequence>MIEAQAPAIALLVSDEGGRRVLVRTLTGLGYRLVFAAAPDRLQLSELRAVAADLWLLDVPDECALSDWLLDCSPVPVLLGSGEIPPAQHEDHVRWQRRLRSKLGELLDEPPQVPLLQPALATPVLRQQRSVWLLGASLGGPAAVKQFLDTLPAEAPVAFVYAQHIDAGFEHQLPQILGRQNAWRIRNCIEGSQLQHGEVLVAPINRMLGFGPEGQAQLQDGPWPGAYQPSLEALLDQLAGAFAPHCGAIIFSGMGEDGVAACGRLRQQGMEVWTQSSATAACATMPQAVRSAGFSSREGSPTELALALHQWLEQERAPDA</sequence>
<dbReference type="GO" id="GO:0006935">
    <property type="term" value="P:chemotaxis"/>
    <property type="evidence" value="ECO:0007669"/>
    <property type="project" value="UniProtKB-UniRule"/>
</dbReference>
<organism evidence="6">
    <name type="scientific">Pseudomonas saudimassiliensis</name>
    <dbReference type="NCBI Taxonomy" id="1461581"/>
    <lineage>
        <taxon>Bacteria</taxon>
        <taxon>Pseudomonadati</taxon>
        <taxon>Pseudomonadota</taxon>
        <taxon>Gammaproteobacteria</taxon>
        <taxon>Pseudomonadales</taxon>
        <taxon>Pseudomonadaceae</taxon>
        <taxon>Pseudomonas</taxon>
    </lineage>
</organism>
<feature type="active site" evidence="4">
    <location>
        <position position="257"/>
    </location>
</feature>
<dbReference type="PATRIC" id="fig|1461581.3.peg.1796"/>
<dbReference type="RefSeq" id="WP_052508756.1">
    <property type="nucleotide sequence ID" value="NZ_LK391969.1"/>
</dbReference>
<dbReference type="GO" id="GO:0008984">
    <property type="term" value="F:protein-glutamate methylesterase activity"/>
    <property type="evidence" value="ECO:0007669"/>
    <property type="project" value="UniProtKB-EC"/>
</dbReference>
<name>A0A078MF87_9PSED</name>
<dbReference type="EMBL" id="LK391969">
    <property type="protein sequence ID" value="CEF26884.1"/>
    <property type="molecule type" value="Genomic_DNA"/>
</dbReference>
<evidence type="ECO:0000259" key="5">
    <source>
        <dbReference type="PROSITE" id="PS50122"/>
    </source>
</evidence>
<accession>A0A078MF87</accession>
<dbReference type="Gene3D" id="3.40.50.180">
    <property type="entry name" value="Methylesterase CheB, C-terminal domain"/>
    <property type="match status" value="1"/>
</dbReference>
<dbReference type="EMBL" id="LM997413">
    <property type="protein sequence ID" value="CEA04959.1"/>
    <property type="molecule type" value="Genomic_DNA"/>
</dbReference>
<feature type="active site" evidence="4">
    <location>
        <position position="164"/>
    </location>
</feature>
<dbReference type="Pfam" id="PF01339">
    <property type="entry name" value="CheB_methylest"/>
    <property type="match status" value="1"/>
</dbReference>
<keyword evidence="4" id="KW-0145">Chemotaxis</keyword>
<dbReference type="InterPro" id="IPR035909">
    <property type="entry name" value="CheB_C"/>
</dbReference>
<comment type="catalytic activity">
    <reaction evidence="3">
        <text>[protein]-L-glutamate 5-O-methyl ester + H2O = L-glutamyl-[protein] + methanol + H(+)</text>
        <dbReference type="Rhea" id="RHEA:23236"/>
        <dbReference type="Rhea" id="RHEA-COMP:10208"/>
        <dbReference type="Rhea" id="RHEA-COMP:10311"/>
        <dbReference type="ChEBI" id="CHEBI:15377"/>
        <dbReference type="ChEBI" id="CHEBI:15378"/>
        <dbReference type="ChEBI" id="CHEBI:17790"/>
        <dbReference type="ChEBI" id="CHEBI:29973"/>
        <dbReference type="ChEBI" id="CHEBI:82795"/>
        <dbReference type="EC" id="3.1.1.61"/>
    </reaction>
</comment>
<dbReference type="GO" id="GO:0000156">
    <property type="term" value="F:phosphorelay response regulator activity"/>
    <property type="evidence" value="ECO:0007669"/>
    <property type="project" value="InterPro"/>
</dbReference>
<dbReference type="EC" id="3.1.1.61" evidence="2"/>
<gene>
    <name evidence="6" type="primary">chpB</name>
    <name evidence="6" type="ORF">BN1049_01818</name>
</gene>
<evidence type="ECO:0000256" key="3">
    <source>
        <dbReference type="ARBA" id="ARBA00048267"/>
    </source>
</evidence>